<reference evidence="3" key="3">
    <citation type="submission" date="2023-05" db="EMBL/GenBank/DDBJ databases">
        <authorList>
            <person name="Smith C.H."/>
        </authorList>
    </citation>
    <scope>NUCLEOTIDE SEQUENCE</scope>
    <source>
        <strain evidence="3">CHS0354</strain>
        <tissue evidence="3">Mantle</tissue>
    </source>
</reference>
<protein>
    <recommendedName>
        <fullName evidence="2">Mitochondria-eating protein C-terminal domain-containing protein</fullName>
    </recommendedName>
</protein>
<reference evidence="3" key="1">
    <citation type="journal article" date="2021" name="Genome Biol. Evol.">
        <title>A High-Quality Reference Genome for a Parasitic Bivalve with Doubly Uniparental Inheritance (Bivalvia: Unionida).</title>
        <authorList>
            <person name="Smith C.H."/>
        </authorList>
    </citation>
    <scope>NUCLEOTIDE SEQUENCE</scope>
    <source>
        <strain evidence="3">CHS0354</strain>
    </source>
</reference>
<evidence type="ECO:0000259" key="2">
    <source>
        <dbReference type="Pfam" id="PF16026"/>
    </source>
</evidence>
<dbReference type="AlphaFoldDB" id="A0AAE0W605"/>
<accession>A0AAE0W605</accession>
<dbReference type="Pfam" id="PF16026">
    <property type="entry name" value="MIEAP"/>
    <property type="match status" value="1"/>
</dbReference>
<proteinExistence type="predicted"/>
<feature type="domain" description="Mitochondria-eating protein C-terminal" evidence="2">
    <location>
        <begin position="340"/>
        <end position="405"/>
    </location>
</feature>
<evidence type="ECO:0000313" key="4">
    <source>
        <dbReference type="Proteomes" id="UP001195483"/>
    </source>
</evidence>
<name>A0AAE0W605_9BIVA</name>
<gene>
    <name evidence="3" type="ORF">CHS0354_026357</name>
</gene>
<keyword evidence="4" id="KW-1185">Reference proteome</keyword>
<feature type="compositionally biased region" description="Polar residues" evidence="1">
    <location>
        <begin position="251"/>
        <end position="271"/>
    </location>
</feature>
<dbReference type="InterPro" id="IPR031981">
    <property type="entry name" value="MIEAP_C"/>
</dbReference>
<comment type="caution">
    <text evidence="3">The sequence shown here is derived from an EMBL/GenBank/DDBJ whole genome shotgun (WGS) entry which is preliminary data.</text>
</comment>
<feature type="region of interest" description="Disordered" evidence="1">
    <location>
        <begin position="227"/>
        <end position="271"/>
    </location>
</feature>
<feature type="compositionally biased region" description="Basic and acidic residues" evidence="1">
    <location>
        <begin position="227"/>
        <end position="246"/>
    </location>
</feature>
<evidence type="ECO:0000256" key="1">
    <source>
        <dbReference type="SAM" id="MobiDB-lite"/>
    </source>
</evidence>
<evidence type="ECO:0000313" key="3">
    <source>
        <dbReference type="EMBL" id="KAK3602806.1"/>
    </source>
</evidence>
<sequence length="498" mass="58124">MHLKSLPLHAPYICMRVYVYVQNETKARRDGIGSMSYMKSHDKVTSDMDMVKLLRALKIVQGQDIDVLRELLLSGENVSSVQDKSIKWTENFDLERKYSVLETERNEIKNELVKLLTEKRIRDGELVKNSNKWTESAELERKYSLLEAERNHLKNELEKFLMKKKTRDHELETVTDKLKEADEESRNQKLEILRLKQITDSQALEIKQWRQEIADLKEELKSMERKLQEQRRARDEAEKAKEDAMRRLSRQMGQQMSEGNPNITDLSDQNRPSKLGERYSELYDNEWTNAFEVLTTKFHLEDKKAIETLQTIVHVGPECTRLLKEACKHVDISKADDLFKCFQLCWLMSIQDPQVVFAKNPDHGDHFDTNMYKHYTISGDEVDYVVWPALLLHEKGPFLVKGVAQPIPRSKRRVKSAPIADRFKDRTDLTLQEGSVRNMKSASCKARQNRGIDDHGSAMEDCYDQSSTRTDATLYRWSASTTDKTRLREKSDATFLQE</sequence>
<reference evidence="3" key="2">
    <citation type="journal article" date="2021" name="Genome Biol. Evol.">
        <title>Developing a high-quality reference genome for a parasitic bivalve with doubly uniparental inheritance (Bivalvia: Unionida).</title>
        <authorList>
            <person name="Smith C.H."/>
        </authorList>
    </citation>
    <scope>NUCLEOTIDE SEQUENCE</scope>
    <source>
        <strain evidence="3">CHS0354</strain>
        <tissue evidence="3">Mantle</tissue>
    </source>
</reference>
<organism evidence="3 4">
    <name type="scientific">Potamilus streckersoni</name>
    <dbReference type="NCBI Taxonomy" id="2493646"/>
    <lineage>
        <taxon>Eukaryota</taxon>
        <taxon>Metazoa</taxon>
        <taxon>Spiralia</taxon>
        <taxon>Lophotrochozoa</taxon>
        <taxon>Mollusca</taxon>
        <taxon>Bivalvia</taxon>
        <taxon>Autobranchia</taxon>
        <taxon>Heteroconchia</taxon>
        <taxon>Palaeoheterodonta</taxon>
        <taxon>Unionida</taxon>
        <taxon>Unionoidea</taxon>
        <taxon>Unionidae</taxon>
        <taxon>Ambleminae</taxon>
        <taxon>Lampsilini</taxon>
        <taxon>Potamilus</taxon>
    </lineage>
</organism>
<dbReference type="EMBL" id="JAEAOA010001575">
    <property type="protein sequence ID" value="KAK3602806.1"/>
    <property type="molecule type" value="Genomic_DNA"/>
</dbReference>
<dbReference type="Proteomes" id="UP001195483">
    <property type="component" value="Unassembled WGS sequence"/>
</dbReference>